<feature type="transmembrane region" description="Helical" evidence="1">
    <location>
        <begin position="20"/>
        <end position="44"/>
    </location>
</feature>
<dbReference type="RefSeq" id="WP_344388011.1">
    <property type="nucleotide sequence ID" value="NZ_BAAASJ010000016.1"/>
</dbReference>
<keyword evidence="1" id="KW-1133">Transmembrane helix</keyword>
<dbReference type="Proteomes" id="UP001500151">
    <property type="component" value="Unassembled WGS sequence"/>
</dbReference>
<evidence type="ECO:0000313" key="3">
    <source>
        <dbReference type="Proteomes" id="UP001500151"/>
    </source>
</evidence>
<keyword evidence="1" id="KW-0472">Membrane</keyword>
<keyword evidence="1" id="KW-0812">Transmembrane</keyword>
<feature type="transmembrane region" description="Helical" evidence="1">
    <location>
        <begin position="118"/>
        <end position="136"/>
    </location>
</feature>
<organism evidence="2 3">
    <name type="scientific">Streptomyces vastus</name>
    <dbReference type="NCBI Taxonomy" id="285451"/>
    <lineage>
        <taxon>Bacteria</taxon>
        <taxon>Bacillati</taxon>
        <taxon>Actinomycetota</taxon>
        <taxon>Actinomycetes</taxon>
        <taxon>Kitasatosporales</taxon>
        <taxon>Streptomycetaceae</taxon>
        <taxon>Streptomyces</taxon>
    </lineage>
</organism>
<sequence length="167" mass="17556">MSVFASMWEILGVSGLIPRVSASALFCAAALAIAAAVISVTLTIRFGALPGPRRTRRVTPNSFRVFGQVNIGQTVAIVAAVMILGRLDLWVYIPAAVCLVVGLHFLPLARSFAQPQYWWTGGLLITLALAGAVTLADGGDAANVRLFIGFGAALVLWATALHVARRG</sequence>
<reference evidence="2 3" key="1">
    <citation type="journal article" date="2019" name="Int. J. Syst. Evol. Microbiol.">
        <title>The Global Catalogue of Microorganisms (GCM) 10K type strain sequencing project: providing services to taxonomists for standard genome sequencing and annotation.</title>
        <authorList>
            <consortium name="The Broad Institute Genomics Platform"/>
            <consortium name="The Broad Institute Genome Sequencing Center for Infectious Disease"/>
            <person name="Wu L."/>
            <person name="Ma J."/>
        </authorList>
    </citation>
    <scope>NUCLEOTIDE SEQUENCE [LARGE SCALE GENOMIC DNA]</scope>
    <source>
        <strain evidence="2 3">JCM 4524</strain>
    </source>
</reference>
<feature type="transmembrane region" description="Helical" evidence="1">
    <location>
        <begin position="89"/>
        <end position="106"/>
    </location>
</feature>
<proteinExistence type="predicted"/>
<keyword evidence="3" id="KW-1185">Reference proteome</keyword>
<accession>A0ABN3QFT0</accession>
<comment type="caution">
    <text evidence="2">The sequence shown here is derived from an EMBL/GenBank/DDBJ whole genome shotgun (WGS) entry which is preliminary data.</text>
</comment>
<gene>
    <name evidence="2" type="ORF">GCM10010307_12450</name>
</gene>
<evidence type="ECO:0000313" key="2">
    <source>
        <dbReference type="EMBL" id="GAA2625413.1"/>
    </source>
</evidence>
<evidence type="ECO:0000256" key="1">
    <source>
        <dbReference type="SAM" id="Phobius"/>
    </source>
</evidence>
<protein>
    <submittedName>
        <fullName evidence="2">Uncharacterized protein</fullName>
    </submittedName>
</protein>
<dbReference type="EMBL" id="BAAASJ010000016">
    <property type="protein sequence ID" value="GAA2625413.1"/>
    <property type="molecule type" value="Genomic_DNA"/>
</dbReference>
<name>A0ABN3QFT0_9ACTN</name>
<feature type="transmembrane region" description="Helical" evidence="1">
    <location>
        <begin position="142"/>
        <end position="164"/>
    </location>
</feature>
<feature type="transmembrane region" description="Helical" evidence="1">
    <location>
        <begin position="65"/>
        <end position="83"/>
    </location>
</feature>